<gene>
    <name evidence="3" type="ORF">GCM10023216_01210</name>
</gene>
<organism evidence="3 4">
    <name type="scientific">Isoptericola chiayiensis</name>
    <dbReference type="NCBI Taxonomy" id="579446"/>
    <lineage>
        <taxon>Bacteria</taxon>
        <taxon>Bacillati</taxon>
        <taxon>Actinomycetota</taxon>
        <taxon>Actinomycetes</taxon>
        <taxon>Micrococcales</taxon>
        <taxon>Promicromonosporaceae</taxon>
        <taxon>Isoptericola</taxon>
    </lineage>
</organism>
<dbReference type="PROSITE" id="PS51257">
    <property type="entry name" value="PROKAR_LIPOPROTEIN"/>
    <property type="match status" value="1"/>
</dbReference>
<evidence type="ECO:0000313" key="3">
    <source>
        <dbReference type="EMBL" id="GAA4717046.1"/>
    </source>
</evidence>
<comment type="caution">
    <text evidence="3">The sequence shown here is derived from an EMBL/GenBank/DDBJ whole genome shotgun (WGS) entry which is preliminary data.</text>
</comment>
<evidence type="ECO:0008006" key="5">
    <source>
        <dbReference type="Google" id="ProtNLM"/>
    </source>
</evidence>
<reference evidence="4" key="1">
    <citation type="journal article" date="2019" name="Int. J. Syst. Evol. Microbiol.">
        <title>The Global Catalogue of Microorganisms (GCM) 10K type strain sequencing project: providing services to taxonomists for standard genome sequencing and annotation.</title>
        <authorList>
            <consortium name="The Broad Institute Genomics Platform"/>
            <consortium name="The Broad Institute Genome Sequencing Center for Infectious Disease"/>
            <person name="Wu L."/>
            <person name="Ma J."/>
        </authorList>
    </citation>
    <scope>NUCLEOTIDE SEQUENCE [LARGE SCALE GENOMIC DNA]</scope>
    <source>
        <strain evidence="4">JCM 18063</strain>
    </source>
</reference>
<evidence type="ECO:0000256" key="1">
    <source>
        <dbReference type="SAM" id="MobiDB-lite"/>
    </source>
</evidence>
<dbReference type="RefSeq" id="WP_172152062.1">
    <property type="nucleotide sequence ID" value="NZ_BAABID010000002.1"/>
</dbReference>
<dbReference type="Proteomes" id="UP001500956">
    <property type="component" value="Unassembled WGS sequence"/>
</dbReference>
<proteinExistence type="predicted"/>
<keyword evidence="4" id="KW-1185">Reference proteome</keyword>
<sequence>MLTPRLRARRAIAGLAALTGVAVLGACSSDDGATEAAPEPQPAISIDSDLAMNPGDGDGPAPSPDVSEECLELQEVWAETNRSLAGIDEEHPRVLVAGFREAQRVFTAAEAPEDVPGWDGMGDYLGTAVGALADVDTDDADEVASVLTLTFSESDTARAAAAHNQVTEYLAAGCRG</sequence>
<evidence type="ECO:0000256" key="2">
    <source>
        <dbReference type="SAM" id="SignalP"/>
    </source>
</evidence>
<feature type="chain" id="PRO_5046456284" description="Lipoprotein" evidence="2">
    <location>
        <begin position="27"/>
        <end position="176"/>
    </location>
</feature>
<feature type="signal peptide" evidence="2">
    <location>
        <begin position="1"/>
        <end position="26"/>
    </location>
</feature>
<feature type="region of interest" description="Disordered" evidence="1">
    <location>
        <begin position="29"/>
        <end position="66"/>
    </location>
</feature>
<accession>A0ABP8XWU5</accession>
<protein>
    <recommendedName>
        <fullName evidence="5">Lipoprotein</fullName>
    </recommendedName>
</protein>
<dbReference type="EMBL" id="BAABID010000002">
    <property type="protein sequence ID" value="GAA4717046.1"/>
    <property type="molecule type" value="Genomic_DNA"/>
</dbReference>
<keyword evidence="2" id="KW-0732">Signal</keyword>
<evidence type="ECO:0000313" key="4">
    <source>
        <dbReference type="Proteomes" id="UP001500956"/>
    </source>
</evidence>
<name>A0ABP8XWU5_9MICO</name>